<dbReference type="Gene3D" id="3.40.50.170">
    <property type="entry name" value="Formyl transferase, N-terminal domain"/>
    <property type="match status" value="1"/>
</dbReference>
<dbReference type="EMBL" id="NJAJ01000008">
    <property type="protein sequence ID" value="PHM66526.1"/>
    <property type="molecule type" value="Genomic_DNA"/>
</dbReference>
<dbReference type="SUPFAM" id="SSF53328">
    <property type="entry name" value="Formyltransferase"/>
    <property type="match status" value="1"/>
</dbReference>
<dbReference type="InterPro" id="IPR002376">
    <property type="entry name" value="Formyl_transf_N"/>
</dbReference>
<dbReference type="AlphaFoldDB" id="A0A2D0KST6"/>
<dbReference type="InterPro" id="IPR036477">
    <property type="entry name" value="Formyl_transf_N_sf"/>
</dbReference>
<protein>
    <submittedName>
        <fullName evidence="2">Phosphoribosylglycinamide formyltransferase</fullName>
    </submittedName>
</protein>
<organism evidence="2 3">
    <name type="scientific">Xenorhabdus stockiae</name>
    <dbReference type="NCBI Taxonomy" id="351614"/>
    <lineage>
        <taxon>Bacteria</taxon>
        <taxon>Pseudomonadati</taxon>
        <taxon>Pseudomonadota</taxon>
        <taxon>Gammaproteobacteria</taxon>
        <taxon>Enterobacterales</taxon>
        <taxon>Morganellaceae</taxon>
        <taxon>Xenorhabdus</taxon>
    </lineage>
</organism>
<evidence type="ECO:0000313" key="2">
    <source>
        <dbReference type="EMBL" id="PHM66526.1"/>
    </source>
</evidence>
<dbReference type="Pfam" id="PF00551">
    <property type="entry name" value="Formyl_trans_N"/>
    <property type="match status" value="1"/>
</dbReference>
<feature type="domain" description="Formyl transferase N-terminal" evidence="1">
    <location>
        <begin position="124"/>
        <end position="192"/>
    </location>
</feature>
<dbReference type="Proteomes" id="UP000222366">
    <property type="component" value="Unassembled WGS sequence"/>
</dbReference>
<sequence>MYTCMTEAFFHTSYLAEKISMENIFWIVRNTRKLDPNSLKEAHLQLSRKLTINKNDISLLEQVYQGLSESEKYLALKYGVPRSTPLEKAHVIDNGNLDCAFLEQCINSQLSLDNSGAIVFLDVILKPCWLSYFQGRIVNAHSAILPYARGMYAIEQLMTTGSRENIEKAAGATIHYVDSGIDTGKIITFKKIKSLWSLPSIWAVKGESYLLAFDLMSSYLKNKSNFSFQDVIPTDESLESPLFYSKNFTEDVKLLAEKKFHLYKLGE</sequence>
<name>A0A2D0KST6_9GAMM</name>
<gene>
    <name evidence="2" type="ORF">Xsto_01138</name>
</gene>
<dbReference type="GO" id="GO:0016740">
    <property type="term" value="F:transferase activity"/>
    <property type="evidence" value="ECO:0007669"/>
    <property type="project" value="UniProtKB-KW"/>
</dbReference>
<comment type="caution">
    <text evidence="2">The sequence shown here is derived from an EMBL/GenBank/DDBJ whole genome shotgun (WGS) entry which is preliminary data.</text>
</comment>
<keyword evidence="2" id="KW-0808">Transferase</keyword>
<proteinExistence type="predicted"/>
<evidence type="ECO:0000259" key="1">
    <source>
        <dbReference type="Pfam" id="PF00551"/>
    </source>
</evidence>
<reference evidence="2 3" key="1">
    <citation type="journal article" date="2017" name="Nat. Microbiol.">
        <title>Natural product diversity associated with the nematode symbionts Photorhabdus and Xenorhabdus.</title>
        <authorList>
            <person name="Tobias N.J."/>
            <person name="Wolff H."/>
            <person name="Djahanschiri B."/>
            <person name="Grundmann F."/>
            <person name="Kronenwerth M."/>
            <person name="Shi Y.M."/>
            <person name="Simonyi S."/>
            <person name="Grun P."/>
            <person name="Shapiro-Ilan D."/>
            <person name="Pidot S.J."/>
            <person name="Stinear T.P."/>
            <person name="Ebersberger I."/>
            <person name="Bode H.B."/>
        </authorList>
    </citation>
    <scope>NUCLEOTIDE SEQUENCE [LARGE SCALE GENOMIC DNA]</scope>
    <source>
        <strain evidence="2 3">DSM 17904</strain>
    </source>
</reference>
<keyword evidence="3" id="KW-1185">Reference proteome</keyword>
<evidence type="ECO:0000313" key="3">
    <source>
        <dbReference type="Proteomes" id="UP000222366"/>
    </source>
</evidence>
<accession>A0A2D0KST6</accession>